<feature type="region of interest" description="Disordered" evidence="1">
    <location>
        <begin position="203"/>
        <end position="222"/>
    </location>
</feature>
<reference evidence="3" key="1">
    <citation type="journal article" date="2014" name="Int. J. Syst. Evol. Microbiol.">
        <title>Complete genome sequence of Corynebacterium casei LMG S-19264T (=DSM 44701T), isolated from a smear-ripened cheese.</title>
        <authorList>
            <consortium name="US DOE Joint Genome Institute (JGI-PGF)"/>
            <person name="Walter F."/>
            <person name="Albersmeier A."/>
            <person name="Kalinowski J."/>
            <person name="Ruckert C."/>
        </authorList>
    </citation>
    <scope>NUCLEOTIDE SEQUENCE</scope>
    <source>
        <strain evidence="3">JCM 4059</strain>
    </source>
</reference>
<accession>A0A919B518</accession>
<name>A0A919B518_9ACTN</name>
<feature type="domain" description="N-acetyltransferase" evidence="2">
    <location>
        <begin position="18"/>
        <end position="177"/>
    </location>
</feature>
<dbReference type="SUPFAM" id="SSF55729">
    <property type="entry name" value="Acyl-CoA N-acyltransferases (Nat)"/>
    <property type="match status" value="1"/>
</dbReference>
<sequence>MTTTASTTATTTATATTTTIDRAAPADIADLRQLYYAVYGPHYPAALGTDPAEMSRLIADPHTLWLVARCSRTGHLAGSAAIHGEPGSRIGRLEGLAVHPDHRAGGLAGTLTDALCRQRLGTGADRLDSVYATVRTVSPGPQRVVTRNGFRPLGVLPNAVDLSSRESLALYARHSPGVLDRRRPVPEVPAPLAPLLRTVALTLGTDGPEPRTTPPAPAPRGHSAARLEIVEAPAFVRRRFHERFPDATSWFYPLHTPNALLVADDGAFEVYAYLNRTGRYCALIAAHPSPATAAGYLEAITRTLTRAGTGYVEALVPLAEHGPLSAFLAQGFIPSALYPAMRPDPDGDGFHDYVVMTRTAEQIDFRGVVVDTALQPYLDAYLSAWAATYLPTLEVAP</sequence>
<dbReference type="EMBL" id="BNBD01000007">
    <property type="protein sequence ID" value="GHF53334.1"/>
    <property type="molecule type" value="Genomic_DNA"/>
</dbReference>
<keyword evidence="4" id="KW-1185">Reference proteome</keyword>
<evidence type="ECO:0000313" key="3">
    <source>
        <dbReference type="EMBL" id="GHF53334.1"/>
    </source>
</evidence>
<gene>
    <name evidence="3" type="ORF">GCM10010218_38490</name>
</gene>
<evidence type="ECO:0000256" key="1">
    <source>
        <dbReference type="SAM" id="MobiDB-lite"/>
    </source>
</evidence>
<dbReference type="RefSeq" id="WP_229891198.1">
    <property type="nucleotide sequence ID" value="NZ_BNBD01000007.1"/>
</dbReference>
<proteinExistence type="predicted"/>
<evidence type="ECO:0000259" key="2">
    <source>
        <dbReference type="PROSITE" id="PS51186"/>
    </source>
</evidence>
<evidence type="ECO:0000313" key="4">
    <source>
        <dbReference type="Proteomes" id="UP000638313"/>
    </source>
</evidence>
<dbReference type="PROSITE" id="PS51186">
    <property type="entry name" value="GNAT"/>
    <property type="match status" value="1"/>
</dbReference>
<dbReference type="InterPro" id="IPR000182">
    <property type="entry name" value="GNAT_dom"/>
</dbReference>
<dbReference type="InterPro" id="IPR016181">
    <property type="entry name" value="Acyl_CoA_acyltransferase"/>
</dbReference>
<reference evidence="3" key="2">
    <citation type="submission" date="2020-09" db="EMBL/GenBank/DDBJ databases">
        <authorList>
            <person name="Sun Q."/>
            <person name="Ohkuma M."/>
        </authorList>
    </citation>
    <scope>NUCLEOTIDE SEQUENCE</scope>
    <source>
        <strain evidence="3">JCM 4059</strain>
    </source>
</reference>
<dbReference type="Pfam" id="PF00583">
    <property type="entry name" value="Acetyltransf_1"/>
    <property type="match status" value="1"/>
</dbReference>
<organism evidence="3 4">
    <name type="scientific">Streptomyces mashuensis</name>
    <dbReference type="NCBI Taxonomy" id="33904"/>
    <lineage>
        <taxon>Bacteria</taxon>
        <taxon>Bacillati</taxon>
        <taxon>Actinomycetota</taxon>
        <taxon>Actinomycetes</taxon>
        <taxon>Kitasatosporales</taxon>
        <taxon>Streptomycetaceae</taxon>
        <taxon>Streptomyces</taxon>
    </lineage>
</organism>
<dbReference type="GO" id="GO:0016747">
    <property type="term" value="F:acyltransferase activity, transferring groups other than amino-acyl groups"/>
    <property type="evidence" value="ECO:0007669"/>
    <property type="project" value="InterPro"/>
</dbReference>
<dbReference type="AlphaFoldDB" id="A0A919B518"/>
<comment type="caution">
    <text evidence="3">The sequence shown here is derived from an EMBL/GenBank/DDBJ whole genome shotgun (WGS) entry which is preliminary data.</text>
</comment>
<dbReference type="Proteomes" id="UP000638313">
    <property type="component" value="Unassembled WGS sequence"/>
</dbReference>
<dbReference type="Gene3D" id="3.40.630.30">
    <property type="match status" value="1"/>
</dbReference>
<protein>
    <recommendedName>
        <fullName evidence="2">N-acetyltransferase domain-containing protein</fullName>
    </recommendedName>
</protein>